<dbReference type="EMBL" id="QSSV01000001">
    <property type="protein sequence ID" value="RGM16263.1"/>
    <property type="molecule type" value="Genomic_DNA"/>
</dbReference>
<dbReference type="Proteomes" id="UP000056419">
    <property type="component" value="Unassembled WGS sequence"/>
</dbReference>
<evidence type="ECO:0000313" key="4">
    <source>
        <dbReference type="Proteomes" id="UP000056419"/>
    </source>
</evidence>
<dbReference type="AlphaFoldDB" id="A0A108TA09"/>
<proteinExistence type="predicted"/>
<dbReference type="PATRIC" id="fig|46506.5.peg.1222"/>
<evidence type="ECO:0000313" key="5">
    <source>
        <dbReference type="Proteomes" id="UP000261223"/>
    </source>
</evidence>
<protein>
    <submittedName>
        <fullName evidence="2">Uncharacterized protein</fullName>
    </submittedName>
</protein>
<feature type="signal peptide" evidence="1">
    <location>
        <begin position="1"/>
        <end position="20"/>
    </location>
</feature>
<dbReference type="RefSeq" id="WP_060385540.1">
    <property type="nucleotide sequence ID" value="NZ_JADMTE010000001.1"/>
</dbReference>
<name>A0A108TA09_BACSE</name>
<evidence type="ECO:0000313" key="3">
    <source>
        <dbReference type="EMBL" id="RGM16263.1"/>
    </source>
</evidence>
<reference evidence="3 5" key="3">
    <citation type="submission" date="2018-08" db="EMBL/GenBank/DDBJ databases">
        <title>A genome reference for cultivated species of the human gut microbiota.</title>
        <authorList>
            <person name="Zou Y."/>
            <person name="Xue W."/>
            <person name="Luo G."/>
        </authorList>
    </citation>
    <scope>NUCLEOTIDE SEQUENCE [LARGE SCALE GENOMIC DNA]</scope>
    <source>
        <strain evidence="3 5">TF03-6</strain>
    </source>
</reference>
<gene>
    <name evidence="2" type="ORF">AA415_01142</name>
    <name evidence="3" type="ORF">DXC34_00675</name>
</gene>
<keyword evidence="4" id="KW-1185">Reference proteome</keyword>
<feature type="chain" id="PRO_5036003871" evidence="1">
    <location>
        <begin position="21"/>
        <end position="158"/>
    </location>
</feature>
<sequence precursor="true">MKKILIFSFFCLLCFTISFAQKVKPVNYGGSVNLMEVRGRGGDAVVVLRTLGYGKNDALAQEDAEVRVIRALLYSGFSKDYPAVISMTESEAEAKSQGKLLAFFENKEYKDCISSVKPMGKLDKVKGEKVKKKPFDIAVNYYVLKNKIANMNFDSFGF</sequence>
<organism evidence="2 4">
    <name type="scientific">Bacteroides stercoris</name>
    <dbReference type="NCBI Taxonomy" id="46506"/>
    <lineage>
        <taxon>Bacteria</taxon>
        <taxon>Pseudomonadati</taxon>
        <taxon>Bacteroidota</taxon>
        <taxon>Bacteroidia</taxon>
        <taxon>Bacteroidales</taxon>
        <taxon>Bacteroidaceae</taxon>
        <taxon>Bacteroides</taxon>
    </lineage>
</organism>
<accession>A0A108TA09</accession>
<reference evidence="2 4" key="1">
    <citation type="journal article" date="2016" name="BMC Genomics">
        <title>Type VI secretion systems of human gut Bacteroidales segregate into three genetic architectures, two of which are contained on mobile genetic elements.</title>
        <authorList>
            <person name="Coyne M.J."/>
            <person name="Roelofs K.G."/>
            <person name="Comstock L.E."/>
        </authorList>
    </citation>
    <scope>NUCLEOTIDE SEQUENCE [LARGE SCALE GENOMIC DNA]</scope>
    <source>
        <strain evidence="2 4">CL09T03C01</strain>
    </source>
</reference>
<keyword evidence="1" id="KW-0732">Signal</keyword>
<dbReference type="Proteomes" id="UP000261223">
    <property type="component" value="Unassembled WGS sequence"/>
</dbReference>
<dbReference type="EMBL" id="LRGC01000004">
    <property type="protein sequence ID" value="KWR56073.1"/>
    <property type="molecule type" value="Genomic_DNA"/>
</dbReference>
<evidence type="ECO:0000313" key="2">
    <source>
        <dbReference type="EMBL" id="KWR56073.1"/>
    </source>
</evidence>
<dbReference type="STRING" id="46506.AA415_01142"/>
<comment type="caution">
    <text evidence="2">The sequence shown here is derived from an EMBL/GenBank/DDBJ whole genome shotgun (WGS) entry which is preliminary data.</text>
</comment>
<reference evidence="2" key="2">
    <citation type="submission" date="2016-01" db="EMBL/GenBank/DDBJ databases">
        <authorList>
            <person name="McClelland M."/>
            <person name="Jain A."/>
            <person name="Saraogi P."/>
            <person name="Mendelson R."/>
            <person name="Westerman R."/>
            <person name="SanMiguel P."/>
            <person name="Csonka L."/>
        </authorList>
    </citation>
    <scope>NUCLEOTIDE SEQUENCE</scope>
    <source>
        <strain evidence="2">CL09T03C01</strain>
    </source>
</reference>
<evidence type="ECO:0000256" key="1">
    <source>
        <dbReference type="SAM" id="SignalP"/>
    </source>
</evidence>